<dbReference type="AlphaFoldDB" id="A0A7X9RUM6"/>
<organism evidence="1 2">
    <name type="scientific">Flammeovirga aprica JL-4</name>
    <dbReference type="NCBI Taxonomy" id="694437"/>
    <lineage>
        <taxon>Bacteria</taxon>
        <taxon>Pseudomonadati</taxon>
        <taxon>Bacteroidota</taxon>
        <taxon>Cytophagia</taxon>
        <taxon>Cytophagales</taxon>
        <taxon>Flammeovirgaceae</taxon>
        <taxon>Flammeovirga</taxon>
    </lineage>
</organism>
<sequence length="168" mass="19093">MFYYPYLIVKKKLKEITGLKEIDWYAGQDNVGTRGRSKLCATPSAFIVFPEMNPEDYGKGEQRAESSFTIRLVTNHLDRGGAGIEEHLQFFNAIFIKLEGKSGYGNEIGLDDNTYFNTLSRTNVTPPNQNDDFLISTQTFSAQFFDYTAKKRVISTNPNPVVEKILEE</sequence>
<reference evidence="1 2" key="1">
    <citation type="submission" date="2020-04" db="EMBL/GenBank/DDBJ databases">
        <title>Flammeovirga sp. SR4, a novel species isolated from seawater.</title>
        <authorList>
            <person name="Wang X."/>
        </authorList>
    </citation>
    <scope>NUCLEOTIDE SEQUENCE [LARGE SCALE GENOMIC DNA]</scope>
    <source>
        <strain evidence="1 2">ATCC 23126</strain>
    </source>
</reference>
<accession>A0A7X9RUM6</accession>
<comment type="caution">
    <text evidence="1">The sequence shown here is derived from an EMBL/GenBank/DDBJ whole genome shotgun (WGS) entry which is preliminary data.</text>
</comment>
<keyword evidence="2" id="KW-1185">Reference proteome</keyword>
<dbReference type="Proteomes" id="UP000576082">
    <property type="component" value="Unassembled WGS sequence"/>
</dbReference>
<evidence type="ECO:0000313" key="2">
    <source>
        <dbReference type="Proteomes" id="UP000576082"/>
    </source>
</evidence>
<dbReference type="EMBL" id="JABANE010000033">
    <property type="protein sequence ID" value="NME69019.1"/>
    <property type="molecule type" value="Genomic_DNA"/>
</dbReference>
<name>A0A7X9RUM6_9BACT</name>
<protein>
    <submittedName>
        <fullName evidence="1">Uncharacterized protein</fullName>
    </submittedName>
</protein>
<proteinExistence type="predicted"/>
<dbReference type="RefSeq" id="WP_169657306.1">
    <property type="nucleotide sequence ID" value="NZ_JABANE010000033.1"/>
</dbReference>
<gene>
    <name evidence="1" type="ORF">HHU12_13680</name>
</gene>
<evidence type="ECO:0000313" key="1">
    <source>
        <dbReference type="EMBL" id="NME69019.1"/>
    </source>
</evidence>